<evidence type="ECO:0000313" key="1">
    <source>
        <dbReference type="EMBL" id="GFN96096.1"/>
    </source>
</evidence>
<dbReference type="EMBL" id="BLXT01002641">
    <property type="protein sequence ID" value="GFN96096.1"/>
    <property type="molecule type" value="Genomic_DNA"/>
</dbReference>
<protein>
    <submittedName>
        <fullName evidence="1">Uncharacterized protein</fullName>
    </submittedName>
</protein>
<accession>A0AAV3ZNK0</accession>
<keyword evidence="2" id="KW-1185">Reference proteome</keyword>
<gene>
    <name evidence="1" type="ORF">PoB_002260200</name>
</gene>
<name>A0AAV3ZNK0_9GAST</name>
<proteinExistence type="predicted"/>
<evidence type="ECO:0000313" key="2">
    <source>
        <dbReference type="Proteomes" id="UP000735302"/>
    </source>
</evidence>
<organism evidence="1 2">
    <name type="scientific">Plakobranchus ocellatus</name>
    <dbReference type="NCBI Taxonomy" id="259542"/>
    <lineage>
        <taxon>Eukaryota</taxon>
        <taxon>Metazoa</taxon>
        <taxon>Spiralia</taxon>
        <taxon>Lophotrochozoa</taxon>
        <taxon>Mollusca</taxon>
        <taxon>Gastropoda</taxon>
        <taxon>Heterobranchia</taxon>
        <taxon>Euthyneura</taxon>
        <taxon>Panpulmonata</taxon>
        <taxon>Sacoglossa</taxon>
        <taxon>Placobranchoidea</taxon>
        <taxon>Plakobranchidae</taxon>
        <taxon>Plakobranchus</taxon>
    </lineage>
</organism>
<sequence>MAASTNWCLYIGPTLYTSSVHNKVISGFRVVRHVEAPVAGLGPVTEGSLKISGRIRYPLCHRRPPRETILIAVDQVIRQFNSSSSSPWMQQKNPGRGIQELFKGSDIFINSAVFNADMKKI</sequence>
<comment type="caution">
    <text evidence="1">The sequence shown here is derived from an EMBL/GenBank/DDBJ whole genome shotgun (WGS) entry which is preliminary data.</text>
</comment>
<dbReference type="Proteomes" id="UP000735302">
    <property type="component" value="Unassembled WGS sequence"/>
</dbReference>
<reference evidence="1 2" key="1">
    <citation type="journal article" date="2021" name="Elife">
        <title>Chloroplast acquisition without the gene transfer in kleptoplastic sea slugs, Plakobranchus ocellatus.</title>
        <authorList>
            <person name="Maeda T."/>
            <person name="Takahashi S."/>
            <person name="Yoshida T."/>
            <person name="Shimamura S."/>
            <person name="Takaki Y."/>
            <person name="Nagai Y."/>
            <person name="Toyoda A."/>
            <person name="Suzuki Y."/>
            <person name="Arimoto A."/>
            <person name="Ishii H."/>
            <person name="Satoh N."/>
            <person name="Nishiyama T."/>
            <person name="Hasebe M."/>
            <person name="Maruyama T."/>
            <person name="Minagawa J."/>
            <person name="Obokata J."/>
            <person name="Shigenobu S."/>
        </authorList>
    </citation>
    <scope>NUCLEOTIDE SEQUENCE [LARGE SCALE GENOMIC DNA]</scope>
</reference>
<dbReference type="AlphaFoldDB" id="A0AAV3ZNK0"/>